<evidence type="ECO:0000313" key="4">
    <source>
        <dbReference type="Proteomes" id="UP001061302"/>
    </source>
</evidence>
<dbReference type="InterPro" id="IPR025392">
    <property type="entry name" value="DUF4124"/>
</dbReference>
<dbReference type="Proteomes" id="UP001061302">
    <property type="component" value="Chromosome"/>
</dbReference>
<dbReference type="EMBL" id="CP106753">
    <property type="protein sequence ID" value="UXY17320.1"/>
    <property type="molecule type" value="Genomic_DNA"/>
</dbReference>
<gene>
    <name evidence="3" type="ORF">N8I74_12620</name>
</gene>
<reference evidence="3" key="1">
    <citation type="submission" date="2022-10" db="EMBL/GenBank/DDBJ databases">
        <title>Chitiniphilus purpureus sp. nov., a novel chitin-degrading bacterium isolated from crawfish pond sediment.</title>
        <authorList>
            <person name="Li K."/>
        </authorList>
    </citation>
    <scope>NUCLEOTIDE SEQUENCE</scope>
    <source>
        <strain evidence="3">CD1</strain>
    </source>
</reference>
<feature type="region of interest" description="Disordered" evidence="1">
    <location>
        <begin position="44"/>
        <end position="86"/>
    </location>
</feature>
<accession>A0ABY6DSG7</accession>
<feature type="domain" description="DUF4124" evidence="2">
    <location>
        <begin position="1"/>
        <end position="49"/>
    </location>
</feature>
<protein>
    <submittedName>
        <fullName evidence="3">DUF4124 domain-containing protein</fullName>
    </submittedName>
</protein>
<dbReference type="Pfam" id="PF13511">
    <property type="entry name" value="DUF4124"/>
    <property type="match status" value="1"/>
</dbReference>
<evidence type="ECO:0000259" key="2">
    <source>
        <dbReference type="Pfam" id="PF13511"/>
    </source>
</evidence>
<name>A0ABY6DSG7_9NEIS</name>
<evidence type="ECO:0000256" key="1">
    <source>
        <dbReference type="SAM" id="MobiDB-lite"/>
    </source>
</evidence>
<feature type="compositionally biased region" description="Low complexity" evidence="1">
    <location>
        <begin position="58"/>
        <end position="86"/>
    </location>
</feature>
<sequence>MACCVAASAGAEIYKWKDADGRVHYSDSPPPGVGKKAQVINTKELPVSSLPLDRGTTQPAQTAQPPAQAGAQPPAQKQAEAAKDPQACEAALKRASFLKNNKLFKAINEKGNVEFMDDEKRKRELAEIDATVKQHCGTPSEQQ</sequence>
<keyword evidence="4" id="KW-1185">Reference proteome</keyword>
<proteinExistence type="predicted"/>
<evidence type="ECO:0000313" key="3">
    <source>
        <dbReference type="EMBL" id="UXY17320.1"/>
    </source>
</evidence>
<organism evidence="3 4">
    <name type="scientific">Chitiniphilus purpureus</name>
    <dbReference type="NCBI Taxonomy" id="2981137"/>
    <lineage>
        <taxon>Bacteria</taxon>
        <taxon>Pseudomonadati</taxon>
        <taxon>Pseudomonadota</taxon>
        <taxon>Betaproteobacteria</taxon>
        <taxon>Neisseriales</taxon>
        <taxon>Chitinibacteraceae</taxon>
        <taxon>Chitiniphilus</taxon>
    </lineage>
</organism>